<evidence type="ECO:0000313" key="2">
    <source>
        <dbReference type="Proteomes" id="UP001320706"/>
    </source>
</evidence>
<sequence>MSETRYPWVCPPFWHLVRRPRQYRSRRKACDVHPSYHLQPIEEFIDDVGQEHETCNACRRLALLREERRQESELLHMLEIGAEGLREEFLEWDVQMRETADLGQTQESARHHEEQQAQRENPNVQFEEDWGSFFDFDAYYRDSNSTEPQ</sequence>
<keyword evidence="2" id="KW-1185">Reference proteome</keyword>
<dbReference type="Proteomes" id="UP001320706">
    <property type="component" value="Unassembled WGS sequence"/>
</dbReference>
<comment type="caution">
    <text evidence="1">The sequence shown here is derived from an EMBL/GenBank/DDBJ whole genome shotgun (WGS) entry which is preliminary data.</text>
</comment>
<organism evidence="1 2">
    <name type="scientific">Zalaria obscura</name>
    <dbReference type="NCBI Taxonomy" id="2024903"/>
    <lineage>
        <taxon>Eukaryota</taxon>
        <taxon>Fungi</taxon>
        <taxon>Dikarya</taxon>
        <taxon>Ascomycota</taxon>
        <taxon>Pezizomycotina</taxon>
        <taxon>Dothideomycetes</taxon>
        <taxon>Dothideomycetidae</taxon>
        <taxon>Dothideales</taxon>
        <taxon>Zalariaceae</taxon>
        <taxon>Zalaria</taxon>
    </lineage>
</organism>
<protein>
    <submittedName>
        <fullName evidence="1">Uncharacterized protein</fullName>
    </submittedName>
</protein>
<dbReference type="EMBL" id="JAMKPW020000041">
    <property type="protein sequence ID" value="KAK8196565.1"/>
    <property type="molecule type" value="Genomic_DNA"/>
</dbReference>
<proteinExistence type="predicted"/>
<name>A0ACC3S955_9PEZI</name>
<gene>
    <name evidence="1" type="ORF">M8818_006730</name>
</gene>
<evidence type="ECO:0000313" key="1">
    <source>
        <dbReference type="EMBL" id="KAK8196565.1"/>
    </source>
</evidence>
<accession>A0ACC3S955</accession>
<reference evidence="1" key="1">
    <citation type="submission" date="2024-02" db="EMBL/GenBank/DDBJ databases">
        <title>Metagenome Assembled Genome of Zalaria obscura JY119.</title>
        <authorList>
            <person name="Vighnesh L."/>
            <person name="Jagadeeshwari U."/>
            <person name="Venkata Ramana C."/>
            <person name="Sasikala C."/>
        </authorList>
    </citation>
    <scope>NUCLEOTIDE SEQUENCE</scope>
    <source>
        <strain evidence="1">JY119</strain>
    </source>
</reference>